<dbReference type="AlphaFoldDB" id="A0AAV9JA80"/>
<dbReference type="InterPro" id="IPR020095">
    <property type="entry name" value="PsdUridine_synth_TruA_C"/>
</dbReference>
<keyword evidence="3" id="KW-0413">Isomerase</keyword>
<dbReference type="EMBL" id="JAVFHQ010000046">
    <property type="protein sequence ID" value="KAK4542022.1"/>
    <property type="molecule type" value="Genomic_DNA"/>
</dbReference>
<dbReference type="PANTHER" id="PTHR11142">
    <property type="entry name" value="PSEUDOURIDYLATE SYNTHASE"/>
    <property type="match status" value="1"/>
</dbReference>
<name>A0AAV9JA80_9PEZI</name>
<reference evidence="6 7" key="1">
    <citation type="submission" date="2021-11" db="EMBL/GenBank/DDBJ databases">
        <title>Black yeast isolated from Biological Soil Crust.</title>
        <authorList>
            <person name="Kurbessoian T."/>
        </authorList>
    </citation>
    <scope>NUCLEOTIDE SEQUENCE [LARGE SCALE GENOMIC DNA]</scope>
    <source>
        <strain evidence="6 7">CCFEE 5522</strain>
    </source>
</reference>
<comment type="caution">
    <text evidence="6">The sequence shown here is derived from an EMBL/GenBank/DDBJ whole genome shotgun (WGS) entry which is preliminary data.</text>
</comment>
<comment type="similarity">
    <text evidence="1">Belongs to the tRNA pseudouridine synthase TruA family.</text>
</comment>
<dbReference type="GO" id="GO:0005737">
    <property type="term" value="C:cytoplasm"/>
    <property type="evidence" value="ECO:0007669"/>
    <property type="project" value="TreeGrafter"/>
</dbReference>
<dbReference type="InterPro" id="IPR020097">
    <property type="entry name" value="PsdUridine_synth_TruA_a/b_dom"/>
</dbReference>
<dbReference type="Pfam" id="PF01416">
    <property type="entry name" value="PseudoU_synth_1"/>
    <property type="match status" value="1"/>
</dbReference>
<evidence type="ECO:0000256" key="3">
    <source>
        <dbReference type="ARBA" id="ARBA00023235"/>
    </source>
</evidence>
<dbReference type="InterPro" id="IPR020094">
    <property type="entry name" value="TruA/RsuA/RluB/E/F_N"/>
</dbReference>
<sequence length="575" mass="63519">MSGPVTPDYNAYTHADLLTRVTELEAQLRALNTRHSSPSPPPKKKPRKPPKPFDPSRYNFRFIALKFAYLGGNYNGFEHHTNNTTPLPTIEEELWKALRKTRLIFPEFRAGQGEEEVCWDGVEYSKCGRTDRGVSAFGQVVGVRVRSSRPKATAEDTNGVGHGRINGALEADSVADSDMLDASAGAQGDHGEGLSEEPTPGPVWDTIRDEHPYIQLLNRVLPPDIRILAWCPHPPPNFSARFSCKERRYRYFFTNPAYACALGSGEGTLDIAAMQQAAEKLEGLHDFRNFCKVDASKQIENFDRRIFHAGVHAVRPESTDDDAVGQNGLVGAPQMPISKSGEPELYYFEVRGSAFLWHQVRHLVAILFLVGQGYEQPEIVDQLLDVQSCPSKPVYEMADDRPLVLWDCVFPDLDKLGAQDHQVDGLHAAGYENALDWVYAGAEAGGRDTAKRSIAGVDDAKYGRNGIMDELWALWRKRKIDEVLAGSLMTVVSRQGGTAKPLSNGAAIASAAPEGVERSDRVFDGSDRPRTVGKYIPIMQRARMETPEVVNARYAVRKGLTPRSAGSGETVDVDE</sequence>
<organism evidence="6 7">
    <name type="scientific">Oleoguttula mirabilis</name>
    <dbReference type="NCBI Taxonomy" id="1507867"/>
    <lineage>
        <taxon>Eukaryota</taxon>
        <taxon>Fungi</taxon>
        <taxon>Dikarya</taxon>
        <taxon>Ascomycota</taxon>
        <taxon>Pezizomycotina</taxon>
        <taxon>Dothideomycetes</taxon>
        <taxon>Dothideomycetidae</taxon>
        <taxon>Mycosphaerellales</taxon>
        <taxon>Teratosphaeriaceae</taxon>
        <taxon>Oleoguttula</taxon>
    </lineage>
</organism>
<evidence type="ECO:0000259" key="5">
    <source>
        <dbReference type="Pfam" id="PF01416"/>
    </source>
</evidence>
<evidence type="ECO:0000313" key="7">
    <source>
        <dbReference type="Proteomes" id="UP001324427"/>
    </source>
</evidence>
<feature type="domain" description="Pseudouridine synthase I TruA alpha/beta" evidence="5">
    <location>
        <begin position="277"/>
        <end position="411"/>
    </location>
</feature>
<dbReference type="InterPro" id="IPR041707">
    <property type="entry name" value="Pus3-like"/>
</dbReference>
<dbReference type="Proteomes" id="UP001324427">
    <property type="component" value="Unassembled WGS sequence"/>
</dbReference>
<dbReference type="HAMAP" id="MF_00171">
    <property type="entry name" value="TruA"/>
    <property type="match status" value="1"/>
</dbReference>
<dbReference type="GO" id="GO:0031119">
    <property type="term" value="P:tRNA pseudouridine synthesis"/>
    <property type="evidence" value="ECO:0007669"/>
    <property type="project" value="TreeGrafter"/>
</dbReference>
<keyword evidence="7" id="KW-1185">Reference proteome</keyword>
<feature type="region of interest" description="Disordered" evidence="4">
    <location>
        <begin position="181"/>
        <end position="200"/>
    </location>
</feature>
<evidence type="ECO:0000256" key="1">
    <source>
        <dbReference type="ARBA" id="ARBA00009375"/>
    </source>
</evidence>
<gene>
    <name evidence="6" type="ORF">LTR36_007222</name>
</gene>
<dbReference type="InterPro" id="IPR020103">
    <property type="entry name" value="PsdUridine_synth_cat_dom_sf"/>
</dbReference>
<keyword evidence="2" id="KW-0819">tRNA processing</keyword>
<protein>
    <recommendedName>
        <fullName evidence="5">Pseudouridine synthase I TruA alpha/beta domain-containing protein</fullName>
    </recommendedName>
</protein>
<dbReference type="InterPro" id="IPR001406">
    <property type="entry name" value="PsdUridine_synth_TruA"/>
</dbReference>
<dbReference type="PANTHER" id="PTHR11142:SF5">
    <property type="entry name" value="TRNA PSEUDOURIDINE(38_39) SYNTHASE"/>
    <property type="match status" value="1"/>
</dbReference>
<evidence type="ECO:0000256" key="2">
    <source>
        <dbReference type="ARBA" id="ARBA00022694"/>
    </source>
</evidence>
<dbReference type="Gene3D" id="3.30.70.580">
    <property type="entry name" value="Pseudouridine synthase I, catalytic domain, N-terminal subdomain"/>
    <property type="match status" value="1"/>
</dbReference>
<accession>A0AAV9JA80</accession>
<evidence type="ECO:0000256" key="4">
    <source>
        <dbReference type="SAM" id="MobiDB-lite"/>
    </source>
</evidence>
<dbReference type="Gene3D" id="3.30.70.660">
    <property type="entry name" value="Pseudouridine synthase I, catalytic domain, C-terminal subdomain"/>
    <property type="match status" value="1"/>
</dbReference>
<evidence type="ECO:0000313" key="6">
    <source>
        <dbReference type="EMBL" id="KAK4542022.1"/>
    </source>
</evidence>
<dbReference type="CDD" id="cd02569">
    <property type="entry name" value="PseudoU_synth_ScPus3"/>
    <property type="match status" value="1"/>
</dbReference>
<dbReference type="GO" id="GO:0005634">
    <property type="term" value="C:nucleus"/>
    <property type="evidence" value="ECO:0007669"/>
    <property type="project" value="TreeGrafter"/>
</dbReference>
<feature type="region of interest" description="Disordered" evidence="4">
    <location>
        <begin position="29"/>
        <end position="53"/>
    </location>
</feature>
<dbReference type="GO" id="GO:0009982">
    <property type="term" value="F:pseudouridine synthase activity"/>
    <property type="evidence" value="ECO:0007669"/>
    <property type="project" value="InterPro"/>
</dbReference>
<dbReference type="GO" id="GO:1990481">
    <property type="term" value="P:mRNA pseudouridine synthesis"/>
    <property type="evidence" value="ECO:0007669"/>
    <property type="project" value="TreeGrafter"/>
</dbReference>
<dbReference type="GO" id="GO:0003723">
    <property type="term" value="F:RNA binding"/>
    <property type="evidence" value="ECO:0007669"/>
    <property type="project" value="InterPro"/>
</dbReference>
<dbReference type="SUPFAM" id="SSF55120">
    <property type="entry name" value="Pseudouridine synthase"/>
    <property type="match status" value="1"/>
</dbReference>
<proteinExistence type="inferred from homology"/>